<sequence length="212" mass="24152">MKNYFNELKNESKNQTSYIKRFIAYAIDWYVGGLLASIPLILLYMSLHEDASYIPQVITIFEQPYQLIAGGLSFSVSLLYYIGIPLYTKGQTLGKKILGLKIVDDHYDDITMKQILLRQGVMILLVEGSIYTASNMLHQMINVITGFNFASLYAYIGVVISLISVICVFVFKSKKSLHDIVAKTLVVDIKSPQYTYEVKKNKKIRKKKLKLS</sequence>
<keyword evidence="5 6" id="KW-0472">Membrane</keyword>
<keyword evidence="4 6" id="KW-1133">Transmembrane helix</keyword>
<evidence type="ECO:0000313" key="8">
    <source>
        <dbReference type="EMBL" id="OUQ30775.1"/>
    </source>
</evidence>
<dbReference type="PANTHER" id="PTHR36115">
    <property type="entry name" value="PROLINE-RICH ANTIGEN HOMOLOG-RELATED"/>
    <property type="match status" value="1"/>
</dbReference>
<evidence type="ECO:0000256" key="1">
    <source>
        <dbReference type="ARBA" id="ARBA00004651"/>
    </source>
</evidence>
<comment type="caution">
    <text evidence="8">The sequence shown here is derived from an EMBL/GenBank/DDBJ whole genome shotgun (WGS) entry which is preliminary data.</text>
</comment>
<dbReference type="Pfam" id="PF06271">
    <property type="entry name" value="RDD"/>
    <property type="match status" value="1"/>
</dbReference>
<reference evidence="8 9" key="1">
    <citation type="journal article" date="2018" name="BMC Genomics">
        <title>Whole genome sequencing and function prediction of 133 gut anaerobes isolated from chicken caecum in pure cultures.</title>
        <authorList>
            <person name="Medvecky M."/>
            <person name="Cejkova D."/>
            <person name="Polansky O."/>
            <person name="Karasova D."/>
            <person name="Kubasova T."/>
            <person name="Cizek A."/>
            <person name="Rychlik I."/>
        </authorList>
    </citation>
    <scope>NUCLEOTIDE SEQUENCE [LARGE SCALE GENOMIC DNA]</scope>
    <source>
        <strain evidence="8 9">An13</strain>
    </source>
</reference>
<feature type="transmembrane region" description="Helical" evidence="6">
    <location>
        <begin position="65"/>
        <end position="87"/>
    </location>
</feature>
<feature type="transmembrane region" description="Helical" evidence="6">
    <location>
        <begin position="152"/>
        <end position="171"/>
    </location>
</feature>
<evidence type="ECO:0000256" key="2">
    <source>
        <dbReference type="ARBA" id="ARBA00022475"/>
    </source>
</evidence>
<dbReference type="Proteomes" id="UP000195305">
    <property type="component" value="Unassembled WGS sequence"/>
</dbReference>
<keyword evidence="2" id="KW-1003">Cell membrane</keyword>
<evidence type="ECO:0000313" key="9">
    <source>
        <dbReference type="Proteomes" id="UP000195305"/>
    </source>
</evidence>
<feature type="transmembrane region" description="Helical" evidence="6">
    <location>
        <begin position="115"/>
        <end position="132"/>
    </location>
</feature>
<proteinExistence type="predicted"/>
<dbReference type="InterPro" id="IPR051791">
    <property type="entry name" value="Pra-immunoreactive"/>
</dbReference>
<gene>
    <name evidence="8" type="ORF">B5E75_13695</name>
</gene>
<name>A0A1Y4SLG0_9FIRM</name>
<dbReference type="InterPro" id="IPR010432">
    <property type="entry name" value="RDD"/>
</dbReference>
<evidence type="ECO:0000259" key="7">
    <source>
        <dbReference type="Pfam" id="PF06271"/>
    </source>
</evidence>
<dbReference type="GO" id="GO:0005886">
    <property type="term" value="C:plasma membrane"/>
    <property type="evidence" value="ECO:0007669"/>
    <property type="project" value="UniProtKB-SubCell"/>
</dbReference>
<evidence type="ECO:0000256" key="4">
    <source>
        <dbReference type="ARBA" id="ARBA00022989"/>
    </source>
</evidence>
<protein>
    <submittedName>
        <fullName evidence="8">RDD family protein</fullName>
    </submittedName>
</protein>
<feature type="transmembrane region" description="Helical" evidence="6">
    <location>
        <begin position="22"/>
        <end position="45"/>
    </location>
</feature>
<dbReference type="AlphaFoldDB" id="A0A1Y4SLG0"/>
<comment type="subcellular location">
    <subcellularLocation>
        <location evidence="1">Cell membrane</location>
        <topology evidence="1">Multi-pass membrane protein</topology>
    </subcellularLocation>
</comment>
<keyword evidence="9" id="KW-1185">Reference proteome</keyword>
<dbReference type="RefSeq" id="WP_087360394.1">
    <property type="nucleotide sequence ID" value="NZ_NFLJ01000063.1"/>
</dbReference>
<dbReference type="EMBL" id="NFLJ01000063">
    <property type="protein sequence ID" value="OUQ30775.1"/>
    <property type="molecule type" value="Genomic_DNA"/>
</dbReference>
<evidence type="ECO:0000256" key="5">
    <source>
        <dbReference type="ARBA" id="ARBA00023136"/>
    </source>
</evidence>
<evidence type="ECO:0000256" key="6">
    <source>
        <dbReference type="SAM" id="Phobius"/>
    </source>
</evidence>
<evidence type="ECO:0000256" key="3">
    <source>
        <dbReference type="ARBA" id="ARBA00022692"/>
    </source>
</evidence>
<organism evidence="8 9">
    <name type="scientific">Massilimicrobiota timonensis</name>
    <dbReference type="NCBI Taxonomy" id="1776392"/>
    <lineage>
        <taxon>Bacteria</taxon>
        <taxon>Bacillati</taxon>
        <taxon>Bacillota</taxon>
        <taxon>Erysipelotrichia</taxon>
        <taxon>Erysipelotrichales</taxon>
        <taxon>Erysipelotrichaceae</taxon>
        <taxon>Massilimicrobiota</taxon>
    </lineage>
</organism>
<dbReference type="OrthoDB" id="3183738at2"/>
<keyword evidence="3 6" id="KW-0812">Transmembrane</keyword>
<accession>A0A1Y4SLG0</accession>
<feature type="domain" description="RDD" evidence="7">
    <location>
        <begin position="19"/>
        <end position="183"/>
    </location>
</feature>